<sequence>MQPPPRKSNYTKFLKNLHSEQIAKLNAKNQHECDLLEDLRTYVIKRSAIEKSYSEALLKISSAYLNKKIPNIPDIKVDGSDDKWNMWNVWRTVLEENEKLARARLAAVEVFQQQIADESKFLRQHKLNVAKKKKKGSFFQSISSLQKNSAKVSSRRDQLEEKSTGARNDYILSIAAANAHQNRYFLAELQTCMAHMEASVYEKVAEFLTMMGRTELLTCSATQHSFGKIRDQAQQLTRDYNLQCLYLYYPVLKQHIQTLAQEARRWATRVIRETAVARDASRKIYVYQAMRESGQKVDPNDPNGPDLETRIDELRATLRRAETSKVKYEARLDVLKLSGAPVEEWLKDMDQLGVSEPMQRSSSLLSVRTDASGAAASDQPSSDSFYDTSLEEERKRIEQLTAGWDDPTQVSWGETEGSTTLPPDAPPATLYKCTALYSYQAQNPDELSIIESEQLEVVGEGDGDGWLRARNYRGEEGYVPHNYLDVDREGDQVSGSGAPGLVSQISFSSVDYTVEGEDADVVQSPDQISVISAPVVKPEELKQEKLELKVQRATCGWCFAMYEYDATASDELNLEEGQIIRIISREAHGCDDGWWTGEVNGITGNFPSSLIVEECDEVLPYYTS</sequence>
<evidence type="ECO:0000256" key="4">
    <source>
        <dbReference type="ARBA" id="ARBA00022737"/>
    </source>
</evidence>
<dbReference type="InterPro" id="IPR027267">
    <property type="entry name" value="AH/BAR_dom_sf"/>
</dbReference>
<keyword evidence="6" id="KW-0966">Cell projection</keyword>
<accession>A0A0L7LLF5</accession>
<dbReference type="Gene3D" id="1.20.1270.60">
    <property type="entry name" value="Arfaptin homology (AH) domain/BAR domain"/>
    <property type="match status" value="2"/>
</dbReference>
<reference evidence="11 12" key="1">
    <citation type="journal article" date="2015" name="Genome Biol. Evol.">
        <title>The genome of winter moth (Operophtera brumata) provides a genomic perspective on sexual dimorphism and phenology.</title>
        <authorList>
            <person name="Derks M.F."/>
            <person name="Smit S."/>
            <person name="Salis L."/>
            <person name="Schijlen E."/>
            <person name="Bossers A."/>
            <person name="Mateman C."/>
            <person name="Pijl A.S."/>
            <person name="de Ridder D."/>
            <person name="Groenen M.A."/>
            <person name="Visser M.E."/>
            <person name="Megens H.J."/>
        </authorList>
    </citation>
    <scope>NUCLEOTIDE SEQUENCE [LARGE SCALE GENOMIC DNA]</scope>
    <source>
        <strain evidence="11">WM2013NL</strain>
        <tissue evidence="11">Head and thorax</tissue>
    </source>
</reference>
<evidence type="ECO:0000256" key="7">
    <source>
        <dbReference type="ARBA" id="ARBA00023329"/>
    </source>
</evidence>
<dbReference type="Pfam" id="PF00018">
    <property type="entry name" value="SH3_1"/>
    <property type="match status" value="1"/>
</dbReference>
<dbReference type="AlphaFoldDB" id="A0A0L7LLF5"/>
<dbReference type="InterPro" id="IPR035460">
    <property type="entry name" value="FCHSD_SH3_1"/>
</dbReference>
<evidence type="ECO:0000256" key="6">
    <source>
        <dbReference type="ARBA" id="ARBA00023273"/>
    </source>
</evidence>
<dbReference type="SUPFAM" id="SSF50044">
    <property type="entry name" value="SH3-domain"/>
    <property type="match status" value="2"/>
</dbReference>
<evidence type="ECO:0000256" key="8">
    <source>
        <dbReference type="PROSITE-ProRule" id="PRU00192"/>
    </source>
</evidence>
<feature type="domain" description="SH3" evidence="10">
    <location>
        <begin position="428"/>
        <end position="489"/>
    </location>
</feature>
<proteinExistence type="predicted"/>
<evidence type="ECO:0000256" key="1">
    <source>
        <dbReference type="ARBA" id="ARBA00004316"/>
    </source>
</evidence>
<keyword evidence="7" id="KW-0968">Cytoplasmic vesicle</keyword>
<dbReference type="InterPro" id="IPR001060">
    <property type="entry name" value="FCH_dom"/>
</dbReference>
<dbReference type="GO" id="GO:0007274">
    <property type="term" value="P:neuromuscular synaptic transmission"/>
    <property type="evidence" value="ECO:0007669"/>
    <property type="project" value="TreeGrafter"/>
</dbReference>
<evidence type="ECO:0000313" key="11">
    <source>
        <dbReference type="EMBL" id="KOB76393.1"/>
    </source>
</evidence>
<dbReference type="Proteomes" id="UP000037510">
    <property type="component" value="Unassembled WGS sequence"/>
</dbReference>
<evidence type="ECO:0000313" key="12">
    <source>
        <dbReference type="Proteomes" id="UP000037510"/>
    </source>
</evidence>
<evidence type="ECO:0000256" key="3">
    <source>
        <dbReference type="ARBA" id="ARBA00022443"/>
    </source>
</evidence>
<feature type="compositionally biased region" description="Polar residues" evidence="9">
    <location>
        <begin position="408"/>
        <end position="418"/>
    </location>
</feature>
<keyword evidence="4" id="KW-0677">Repeat</keyword>
<dbReference type="CDD" id="cd11761">
    <property type="entry name" value="SH3_FCHSD_1"/>
    <property type="match status" value="1"/>
</dbReference>
<gene>
    <name evidence="11" type="ORF">OBRU01_05823</name>
</gene>
<feature type="compositionally biased region" description="Polar residues" evidence="9">
    <location>
        <begin position="378"/>
        <end position="387"/>
    </location>
</feature>
<dbReference type="Pfam" id="PF00611">
    <property type="entry name" value="FCH"/>
    <property type="match status" value="1"/>
</dbReference>
<keyword evidence="3 8" id="KW-0728">SH3 domain</keyword>
<dbReference type="GO" id="GO:1902905">
    <property type="term" value="P:positive regulation of supramolecular fiber organization"/>
    <property type="evidence" value="ECO:0007669"/>
    <property type="project" value="UniProtKB-ARBA"/>
</dbReference>
<evidence type="ECO:0000256" key="2">
    <source>
        <dbReference type="ARBA" id="ARBA00004541"/>
    </source>
</evidence>
<protein>
    <submittedName>
        <fullName evidence="11">Nervous wreck M</fullName>
    </submittedName>
</protein>
<dbReference type="GO" id="GO:0042995">
    <property type="term" value="C:cell projection"/>
    <property type="evidence" value="ECO:0007669"/>
    <property type="project" value="UniProtKB-SubCell"/>
</dbReference>
<dbReference type="PANTHER" id="PTHR15735:SF21">
    <property type="entry name" value="PROTEIN NERVOUS WRECK"/>
    <property type="match status" value="1"/>
</dbReference>
<keyword evidence="5" id="KW-0446">Lipid-binding</keyword>
<evidence type="ECO:0000259" key="10">
    <source>
        <dbReference type="PROSITE" id="PS50002"/>
    </source>
</evidence>
<comment type="caution">
    <text evidence="11">The sequence shown here is derived from an EMBL/GenBank/DDBJ whole genome shotgun (WGS) entry which is preliminary data.</text>
</comment>
<dbReference type="GO" id="GO:0061024">
    <property type="term" value="P:membrane organization"/>
    <property type="evidence" value="ECO:0007669"/>
    <property type="project" value="UniProtKB-ARBA"/>
</dbReference>
<dbReference type="GO" id="GO:0008289">
    <property type="term" value="F:lipid binding"/>
    <property type="evidence" value="ECO:0007669"/>
    <property type="project" value="UniProtKB-KW"/>
</dbReference>
<dbReference type="Pfam" id="PF14604">
    <property type="entry name" value="SH3_9"/>
    <property type="match status" value="1"/>
</dbReference>
<dbReference type="EMBL" id="JTDY01000635">
    <property type="protein sequence ID" value="KOB76393.1"/>
    <property type="molecule type" value="Genomic_DNA"/>
</dbReference>
<dbReference type="InterPro" id="IPR001452">
    <property type="entry name" value="SH3_domain"/>
</dbReference>
<feature type="domain" description="SH3" evidence="10">
    <location>
        <begin position="553"/>
        <end position="616"/>
    </location>
</feature>
<dbReference type="GO" id="GO:0055037">
    <property type="term" value="C:recycling endosome"/>
    <property type="evidence" value="ECO:0007669"/>
    <property type="project" value="TreeGrafter"/>
</dbReference>
<dbReference type="SMART" id="SM00326">
    <property type="entry name" value="SH3"/>
    <property type="match status" value="2"/>
</dbReference>
<keyword evidence="12" id="KW-1185">Reference proteome</keyword>
<comment type="subcellular location">
    <subcellularLocation>
        <location evidence="1">Cell projection</location>
    </subcellularLocation>
    <subcellularLocation>
        <location evidence="2">Cytoplasmic vesicle</location>
    </subcellularLocation>
</comment>
<dbReference type="FunFam" id="2.30.30.40:FF:000107">
    <property type="entry name" value="FCH and double SH3 domains 1"/>
    <property type="match status" value="1"/>
</dbReference>
<feature type="region of interest" description="Disordered" evidence="9">
    <location>
        <begin position="363"/>
        <end position="387"/>
    </location>
</feature>
<dbReference type="PROSITE" id="PS50002">
    <property type="entry name" value="SH3"/>
    <property type="match status" value="2"/>
</dbReference>
<name>A0A0L7LLF5_OPEBR</name>
<dbReference type="STRING" id="104452.A0A0L7LLF5"/>
<dbReference type="SUPFAM" id="SSF103657">
    <property type="entry name" value="BAR/IMD domain-like"/>
    <property type="match status" value="1"/>
</dbReference>
<evidence type="ECO:0000256" key="9">
    <source>
        <dbReference type="SAM" id="MobiDB-lite"/>
    </source>
</evidence>
<organism evidence="11 12">
    <name type="scientific">Operophtera brumata</name>
    <name type="common">Winter moth</name>
    <name type="synonym">Phalaena brumata</name>
    <dbReference type="NCBI Taxonomy" id="104452"/>
    <lineage>
        <taxon>Eukaryota</taxon>
        <taxon>Metazoa</taxon>
        <taxon>Ecdysozoa</taxon>
        <taxon>Arthropoda</taxon>
        <taxon>Hexapoda</taxon>
        <taxon>Insecta</taxon>
        <taxon>Pterygota</taxon>
        <taxon>Neoptera</taxon>
        <taxon>Endopterygota</taxon>
        <taxon>Lepidoptera</taxon>
        <taxon>Glossata</taxon>
        <taxon>Ditrysia</taxon>
        <taxon>Geometroidea</taxon>
        <taxon>Geometridae</taxon>
        <taxon>Larentiinae</taxon>
        <taxon>Operophtera</taxon>
    </lineage>
</organism>
<dbReference type="PANTHER" id="PTHR15735">
    <property type="entry name" value="FCH AND DOUBLE SH3 DOMAINS PROTEIN"/>
    <property type="match status" value="1"/>
</dbReference>
<dbReference type="GO" id="GO:0031594">
    <property type="term" value="C:neuromuscular junction"/>
    <property type="evidence" value="ECO:0007669"/>
    <property type="project" value="TreeGrafter"/>
</dbReference>
<evidence type="ECO:0000256" key="5">
    <source>
        <dbReference type="ARBA" id="ARBA00023121"/>
    </source>
</evidence>
<dbReference type="Gene3D" id="2.30.30.40">
    <property type="entry name" value="SH3 Domains"/>
    <property type="match status" value="2"/>
</dbReference>
<dbReference type="PRINTS" id="PR00452">
    <property type="entry name" value="SH3DOMAIN"/>
</dbReference>
<feature type="region of interest" description="Disordered" evidence="9">
    <location>
        <begin position="406"/>
        <end position="425"/>
    </location>
</feature>
<dbReference type="GO" id="GO:0051495">
    <property type="term" value="P:positive regulation of cytoskeleton organization"/>
    <property type="evidence" value="ECO:0007669"/>
    <property type="project" value="UniProtKB-ARBA"/>
</dbReference>
<dbReference type="GO" id="GO:0030833">
    <property type="term" value="P:regulation of actin filament polymerization"/>
    <property type="evidence" value="ECO:0007669"/>
    <property type="project" value="UniProtKB-ARBA"/>
</dbReference>
<dbReference type="SMART" id="SM00055">
    <property type="entry name" value="FCH"/>
    <property type="match status" value="1"/>
</dbReference>
<dbReference type="InterPro" id="IPR036028">
    <property type="entry name" value="SH3-like_dom_sf"/>
</dbReference>